<feature type="domain" description="Protein furry C-terminal" evidence="5">
    <location>
        <begin position="2875"/>
        <end position="3099"/>
    </location>
</feature>
<feature type="region of interest" description="Disordered" evidence="1">
    <location>
        <begin position="2079"/>
        <end position="2124"/>
    </location>
</feature>
<dbReference type="Proteomes" id="UP000790347">
    <property type="component" value="Unassembled WGS sequence"/>
</dbReference>
<dbReference type="Pfam" id="PF14225">
    <property type="entry name" value="MOR2-PAG1_C"/>
    <property type="match status" value="1"/>
</dbReference>
<protein>
    <recommendedName>
        <fullName evidence="8">Protein furry-like</fullName>
    </recommendedName>
</protein>
<feature type="region of interest" description="Disordered" evidence="1">
    <location>
        <begin position="2809"/>
        <end position="2830"/>
    </location>
</feature>
<feature type="compositionally biased region" description="Polar residues" evidence="1">
    <location>
        <begin position="2937"/>
        <end position="2954"/>
    </location>
</feature>
<dbReference type="PANTHER" id="PTHR12295:SF30">
    <property type="entry name" value="PROTEIN FURRY"/>
    <property type="match status" value="1"/>
</dbReference>
<evidence type="ECO:0000259" key="3">
    <source>
        <dbReference type="Pfam" id="PF14225"/>
    </source>
</evidence>
<feature type="compositionally biased region" description="Acidic residues" evidence="1">
    <location>
        <begin position="2080"/>
        <end position="2105"/>
    </location>
</feature>
<dbReference type="InterPro" id="IPR016024">
    <property type="entry name" value="ARM-type_fold"/>
</dbReference>
<feature type="region of interest" description="Disordered" evidence="1">
    <location>
        <begin position="1446"/>
        <end position="1468"/>
    </location>
</feature>
<reference evidence="6" key="1">
    <citation type="submission" date="2013-05" db="EMBL/GenBank/DDBJ databases">
        <authorList>
            <person name="Yim A.K.Y."/>
            <person name="Chan T.F."/>
            <person name="Ji K.M."/>
            <person name="Liu X.Y."/>
            <person name="Zhou J.W."/>
            <person name="Li R.Q."/>
            <person name="Yang K.Y."/>
            <person name="Li J."/>
            <person name="Li M."/>
            <person name="Law P.T.W."/>
            <person name="Wu Y.L."/>
            <person name="Cai Z.L."/>
            <person name="Qin H."/>
            <person name="Bao Y."/>
            <person name="Leung R.K.K."/>
            <person name="Ng P.K.S."/>
            <person name="Zou J."/>
            <person name="Zhong X.J."/>
            <person name="Ran P.X."/>
            <person name="Zhong N.S."/>
            <person name="Liu Z.G."/>
            <person name="Tsui S.K.W."/>
        </authorList>
    </citation>
    <scope>NUCLEOTIDE SEQUENCE</scope>
    <source>
        <strain evidence="6">Derf</strain>
        <tissue evidence="6">Whole organism</tissue>
    </source>
</reference>
<evidence type="ECO:0000259" key="2">
    <source>
        <dbReference type="Pfam" id="PF14222"/>
    </source>
</evidence>
<feature type="region of interest" description="Disordered" evidence="1">
    <location>
        <begin position="1829"/>
        <end position="1850"/>
    </location>
</feature>
<dbReference type="GO" id="GO:0005938">
    <property type="term" value="C:cell cortex"/>
    <property type="evidence" value="ECO:0007669"/>
    <property type="project" value="TreeGrafter"/>
</dbReference>
<organism evidence="6 7">
    <name type="scientific">Dermatophagoides farinae</name>
    <name type="common">American house dust mite</name>
    <dbReference type="NCBI Taxonomy" id="6954"/>
    <lineage>
        <taxon>Eukaryota</taxon>
        <taxon>Metazoa</taxon>
        <taxon>Ecdysozoa</taxon>
        <taxon>Arthropoda</taxon>
        <taxon>Chelicerata</taxon>
        <taxon>Arachnida</taxon>
        <taxon>Acari</taxon>
        <taxon>Acariformes</taxon>
        <taxon>Sarcoptiformes</taxon>
        <taxon>Astigmata</taxon>
        <taxon>Psoroptidia</taxon>
        <taxon>Analgoidea</taxon>
        <taxon>Pyroglyphidae</taxon>
        <taxon>Dermatophagoidinae</taxon>
        <taxon>Dermatophagoides</taxon>
    </lineage>
</organism>
<dbReference type="InterPro" id="IPR025614">
    <property type="entry name" value="Cell_morpho_N"/>
</dbReference>
<dbReference type="PANTHER" id="PTHR12295">
    <property type="entry name" value="FURRY-RELATED"/>
    <property type="match status" value="1"/>
</dbReference>
<evidence type="ECO:0000313" key="7">
    <source>
        <dbReference type="Proteomes" id="UP000790347"/>
    </source>
</evidence>
<feature type="compositionally biased region" description="Low complexity" evidence="1">
    <location>
        <begin position="3445"/>
        <end position="3457"/>
    </location>
</feature>
<gene>
    <name evidence="6" type="ORF">DERF_011848</name>
</gene>
<feature type="domain" description="Cell morphogenesis central region" evidence="4">
    <location>
        <begin position="1600"/>
        <end position="1683"/>
    </location>
</feature>
<evidence type="ECO:0008006" key="8">
    <source>
        <dbReference type="Google" id="ProtNLM"/>
    </source>
</evidence>
<dbReference type="GO" id="GO:0000902">
    <property type="term" value="P:cell morphogenesis"/>
    <property type="evidence" value="ECO:0007669"/>
    <property type="project" value="InterPro"/>
</dbReference>
<keyword evidence="7" id="KW-1185">Reference proteome</keyword>
<feature type="domain" description="Cell morphogenesis central region" evidence="4">
    <location>
        <begin position="1910"/>
        <end position="1971"/>
    </location>
</feature>
<feature type="domain" description="Cell morphogenesis protein C-terminal" evidence="3">
    <location>
        <begin position="2450"/>
        <end position="2703"/>
    </location>
</feature>
<feature type="domain" description="Protein furry C-terminal" evidence="5">
    <location>
        <begin position="3119"/>
        <end position="3425"/>
    </location>
</feature>
<feature type="compositionally biased region" description="Polar residues" evidence="1">
    <location>
        <begin position="2852"/>
        <end position="2871"/>
    </location>
</feature>
<evidence type="ECO:0000313" key="6">
    <source>
        <dbReference type="EMBL" id="KAH9507150.1"/>
    </source>
</evidence>
<proteinExistence type="predicted"/>
<dbReference type="InterPro" id="IPR045842">
    <property type="entry name" value="Fry_C"/>
</dbReference>
<dbReference type="Pfam" id="PF14222">
    <property type="entry name" value="MOR2-PAG1_N"/>
    <property type="match status" value="1"/>
</dbReference>
<feature type="region of interest" description="Disordered" evidence="1">
    <location>
        <begin position="2851"/>
        <end position="2881"/>
    </location>
</feature>
<feature type="region of interest" description="Disordered" evidence="1">
    <location>
        <begin position="3430"/>
        <end position="3457"/>
    </location>
</feature>
<feature type="domain" description="Cell morphogenesis protein N-terminal" evidence="2">
    <location>
        <begin position="142"/>
        <end position="673"/>
    </location>
</feature>
<feature type="domain" description="Protein furry C-terminal" evidence="5">
    <location>
        <begin position="2755"/>
        <end position="2795"/>
    </location>
</feature>
<feature type="compositionally biased region" description="Basic and acidic residues" evidence="1">
    <location>
        <begin position="2106"/>
        <end position="2124"/>
    </location>
</feature>
<dbReference type="EMBL" id="ASGP02000005">
    <property type="protein sequence ID" value="KAH9507150.1"/>
    <property type="molecule type" value="Genomic_DNA"/>
</dbReference>
<evidence type="ECO:0000259" key="5">
    <source>
        <dbReference type="Pfam" id="PF19421"/>
    </source>
</evidence>
<dbReference type="GO" id="GO:0030427">
    <property type="term" value="C:site of polarized growth"/>
    <property type="evidence" value="ECO:0007669"/>
    <property type="project" value="TreeGrafter"/>
</dbReference>
<evidence type="ECO:0000256" key="1">
    <source>
        <dbReference type="SAM" id="MobiDB-lite"/>
    </source>
</evidence>
<dbReference type="SUPFAM" id="SSF48371">
    <property type="entry name" value="ARM repeat"/>
    <property type="match status" value="1"/>
</dbReference>
<dbReference type="InterPro" id="IPR029473">
    <property type="entry name" value="MOR2-PAG1_mid"/>
</dbReference>
<feature type="compositionally biased region" description="Polar residues" evidence="1">
    <location>
        <begin position="2411"/>
        <end position="2427"/>
    </location>
</feature>
<dbReference type="InterPro" id="IPR039867">
    <property type="entry name" value="Furry/Tao3/Mor2"/>
</dbReference>
<dbReference type="GO" id="GO:0031175">
    <property type="term" value="P:neuron projection development"/>
    <property type="evidence" value="ECO:0007669"/>
    <property type="project" value="TreeGrafter"/>
</dbReference>
<evidence type="ECO:0000259" key="4">
    <source>
        <dbReference type="Pfam" id="PF14228"/>
    </source>
</evidence>
<feature type="region of interest" description="Disordered" evidence="1">
    <location>
        <begin position="2288"/>
        <end position="2309"/>
    </location>
</feature>
<dbReference type="Pfam" id="PF14228">
    <property type="entry name" value="MOR2-PAG1_mid"/>
    <property type="match status" value="3"/>
</dbReference>
<feature type="region of interest" description="Disordered" evidence="1">
    <location>
        <begin position="2013"/>
        <end position="2033"/>
    </location>
</feature>
<sequence length="3497" mass="398134">MIMNHFENNNNNNLPEKPGEVILRKLFHEFTILTGKKIDTILTSESLEKPLAKWLQRGEDPIFDQLLTAFGTAAEHCLPSQLRLLFEWYQRQIDATDVFAEENQRIIKTNQEAQFSSKSGSLTKSNIQSLDNSDIEIYYLLEKRDLAVEFIFCLVLIEVLKQLPLHPGYDDLTNHIEKLAFKHFKFREDAQSNPNLVNINMIADLYAEVIGVLAHSRFQSVRKCFMNEFNELRSRDPGPITTHSIISLLMGMKFFRIKMVPIEEFEASFQFMHECAQYFQEVKDKDIKHALAGLFVEILVPVAATVKNEVNVPCLKNFVELLYSPCLDLCTKKKHCLALFPLVTCLLCVSQKAFFLTNWHYFLAMCLGHLKNRDPKMSRVALESLYRLLWVYMIRIKCESNTATQTRLHSIVNSLFPKGSKGVVPRDTPLNIFVKIIQFIAQERLDFAMKEIVFDLLSVGRSIKMVLTPERMSIGLRSFLVVADSLQQKDGEPPMPRTLGVLPSGNTLRVKKTFLNKMLTDEMAKNIGMSHYYPYVRKTLSDILRALDQQFGRPLMMTSIQNVKEPDDMISGERKPKIDLFRTCVAAIPRLIPDGISKSDLIDLLARLTINIDEEMNVLAFQALQNLVVDFADWREDVIEGFINFILHEIQDSNQDLLMNSLRMLLQLLTSWKNTVQQQQQQQQQQHQQTNPVLLNNIPEIIGSSSKSSIHQNLQAKMDQNANVLYNVEGLALVMLCHYRQPNRRLASYILKEVRFISNLLLHGNNNNNNKNYDEPVATIIDVTCPMIIENCFPYISSSERQSIIAMSYQIDLQWLAERTNNSWISDRVNNENNNQQQQQQLNQKSTVTNLSNTVVSGTGVNHQQMIIDSTATTTVTSTTTSMNNSVGGNNNLQSGTIKSIHHSSQTENTILDQSSITAASTTTATTTTTLTSMTNTVNYDDDLKLNAWNICLMSLMAEVIKHCPNAVAAAWPIVRQRSNTLFQNIDPNPVNDNRASSILRTTSNLKRSISSYERNFYLELWKSYLMFACSIAPSSIAVSSYLSNVNNDNCASPDSLSSEKLSSSIEGSRSPIMNRGSSAQNLFKQTIPLLRAEQFDLRNAVILGLSQINPYALPDLLEELMPYFREAIDKKQENLRRRKRREMLRIQIGRLFKFISERKIFAQCPIGLSLTLIEYIDGLRSYFESETDKECNTNDIKESFCHFICNLIKSFPIETRESKLSRELRSNLFNLFATWSGKYGNMLLINNHHNHHHHHSPHRHHHHHHYHYNQQKNNDTQLLLDFSFINELEFLSIRSMATVLTAGPMMFDSTKNYLFDNTNLYQWLLNLLNATEKRINDIGLETLILLLENNNEAGPLLEWLIECCYTKPSKIADSCFIALATIFSIREYPCDRYIAIIIVTMINVACPRIEIQQLALQLLQILDNRFFFNSSNNFRDYNSRLLQEQPKKTSSSPSQQQQQQQQQQQDVMMDQINVQQPMITDDHNRSGTSIKGFEPLLIDLYCYSMFTISKRMAILHPQLTMIVFSEITYRIQTALPNVCHNLLQFLIPWLYNMQLVDTTCQPNIAQQNPDYSYSHDDDDHHHYQQNYYRYGWGSIESTQMILNNLLYITVKFGDNYPEELEKIWASLCQNRPANLKIIFRYLFILTGLSPNELLPYAKRIAIYLARAQPERVIDELMADLQAVELLSFNAERTEAFPYFRIVHRKCSATHLDDNDYCNNNNNNHGNGNNHHNFNYAIHRRTTIGGTTSVTNDSRDTSSSALITEIGTLHTKRHSKDFHTKSYDHDTLNMNGAATATTTTNNTITTTTTATTITNKSIDQYRNFDSLNGSSSSDEYNGSIELPNDDSLPISDRYIMKPSTPQPRPLPMPEYGGYYAPLKELLSGKDCTNNNNNNNNLGLPGQQQQQQQAIGFHRCFLALMLMSDVITQDIHVDWTPHIPLMLHIIFLGMDHSKPIVYEHCKQLLLNLLVACCKHEDNLTVARILLKNRIQQQNFGLSIQNNILLNFQSNNVNDQSNNNNNHTAGGGERKNPSELDLDKIFTKSSENLVSTTAAAAATTTTTVTISDSVHLNDIQLKIDKDDSDNVDDDQTAFNDDDDDEEDEENEEKSTNRNDENVDSKQNDNRPQRFSLDLYIKTLIDFISSKRGGPLWNNEDITAKVWSIRSAEQLSTFVEHVLCVFKESLPFAKIENRWADIGLWQALQCSSRHYAGRSLQIFRALKIPINRSMLSDILSRLVETVSEQGEDMQGYVTELMLTLESALDTLDLKPRSILELINQYFHFDTDSKTDVAADNSEQPQQPQQDKTNEQLEEKQDFQIDIDQQLQQQQQQQMVNRLYPAESSATLVAGTNTIRPSRAMAKHLMKVPARSNTSYSMSFPTRRFNFLDEHRPRFCTTKDVDSFYNDNRNSKGNSLANVSLGRSQSAQSLKNPPEEEDDDNQSYSLDDKNSMLAQFFCIGVIILETDYEHEFLLAIRLLDKCLQKMSLDDPECREKIEKIFVHIKWPNFSGVHQLLLKGLASNLCYEPTINLLHKLTPYLKISVIDPKKSETAFPFHVMAMLPYLLHNYDDPNVLCIQAAVSFAAWCNEHSNINLENLATVMTLYSKHCFSKENSQWTKCVVKYLYDAYPGSFVMIISFLVEVAEKGPAVFLNHILSILHFMLNYIDLNSSSRSINDDLMRVATKYIEGPQWKEALKILKLAVTRSSTLAAPSYSSNSTYASSIISSIVSCGSYSDGMSMTSSTFSESEFGSIGSSIKRELPGRTMDFTFDISQTPIVGAKFIAKRQAMTEMAANHNTSKDFGTDSAISSIATSIDNNNGGGGGSSSGVSNSIGDRNEKSDFILHKLFEVRDNFPIDNNDNESIPSNENSTTNADTIGGHNVNVDNNSTLKRSSLVATQTRIRERLVNLFNRCGKRIVGLPKSPSVIFSQNSDVGMDNHKSSMASSTEDMSATNNDVSGDSKHDDTAHGEFAYFKEFDFLEYELESQEGESLDNFNWGVRRKSLSNLDNDDISSNKTNKMNDEITNVTFEPSTSSMMMMMNSYSPRLSKNDVDECSSDDEVESVSPLYDLSSHHNQIPVFNENSSTHSRPASLISHGSSHSLVSEPELSLMNTVSSSIAAANHQPIILLSNPEAEEQCSKYFMQIINDHSGRMMAQANCLIVKILKNTFKRVIYLTRESCELLTQNVNNHMDNNNQQQQQQYGSIANRFMDLLDIISMQNDFPFIHMNERLFTMIDNLLKEQQFVIMGLHAHWETFNEKKDQLFGCILECKNFKMNNNNSNTESSSSSLDSTLISKLCQHLYRMHFQLYLLYECYLKFIDSIKSIHNYPMVINHSNEIGELKKNLIKYIGDDHHTTTTTDQQYSFSSIVSSMTTISKENEAELRDLIQTKQYSSAIQFVKILKNMMMISSGMDSIKEDLIETLLNIYCRSILPSSSSSSSNDNYVVDGASNENESSSSSSAAASMHQSQSYLIIIEPEYNLGDIIRQLMDTSFVIYNNCPN</sequence>
<feature type="region of interest" description="Disordered" evidence="1">
    <location>
        <begin position="2411"/>
        <end position="2440"/>
    </location>
</feature>
<feature type="compositionally biased region" description="Low complexity" evidence="1">
    <location>
        <begin position="1456"/>
        <end position="1468"/>
    </location>
</feature>
<dbReference type="InterPro" id="IPR025481">
    <property type="entry name" value="Cell_Morphogen_C"/>
</dbReference>
<feature type="region of interest" description="Disordered" evidence="1">
    <location>
        <begin position="2927"/>
        <end position="2961"/>
    </location>
</feature>
<feature type="compositionally biased region" description="Polar residues" evidence="1">
    <location>
        <begin position="2293"/>
        <end position="2303"/>
    </location>
</feature>
<feature type="domain" description="Cell morphogenesis central region" evidence="4">
    <location>
        <begin position="2134"/>
        <end position="2225"/>
    </location>
</feature>
<reference evidence="6" key="2">
    <citation type="journal article" date="2022" name="Res Sq">
        <title>Comparative Genomics Reveals Insights into the Divergent Evolution of Astigmatic Mites and Household Pest Adaptations.</title>
        <authorList>
            <person name="Xiong Q."/>
            <person name="Wan A.T.-Y."/>
            <person name="Liu X.-Y."/>
            <person name="Fung C.S.-H."/>
            <person name="Xiao X."/>
            <person name="Malainual N."/>
            <person name="Hou J."/>
            <person name="Wang L."/>
            <person name="Wang M."/>
            <person name="Yang K."/>
            <person name="Cui Y."/>
            <person name="Leung E."/>
            <person name="Nong W."/>
            <person name="Shin S.-K."/>
            <person name="Au S."/>
            <person name="Jeong K.Y."/>
            <person name="Chew F.T."/>
            <person name="Hui J."/>
            <person name="Leung T.F."/>
            <person name="Tungtrongchitr A."/>
            <person name="Zhong N."/>
            <person name="Liu Z."/>
            <person name="Tsui S."/>
        </authorList>
    </citation>
    <scope>NUCLEOTIDE SEQUENCE</scope>
    <source>
        <strain evidence="6">Derf</strain>
        <tissue evidence="6">Whole organism</tissue>
    </source>
</reference>
<accession>A0A922HTT3</accession>
<dbReference type="Pfam" id="PF19421">
    <property type="entry name" value="Fry_C"/>
    <property type="match status" value="3"/>
</dbReference>
<comment type="caution">
    <text evidence="6">The sequence shown here is derived from an EMBL/GenBank/DDBJ whole genome shotgun (WGS) entry which is preliminary data.</text>
</comment>
<name>A0A922HTT3_DERFA</name>